<dbReference type="Proteomes" id="UP000307841">
    <property type="component" value="Unassembled WGS sequence"/>
</dbReference>
<dbReference type="OrthoDB" id="3197444at2"/>
<proteinExistence type="predicted"/>
<evidence type="ECO:0008006" key="3">
    <source>
        <dbReference type="Google" id="ProtNLM"/>
    </source>
</evidence>
<keyword evidence="2" id="KW-1185">Reference proteome</keyword>
<dbReference type="RefSeq" id="WP_137030679.1">
    <property type="nucleotide sequence ID" value="NZ_SZNK01000001.1"/>
</dbReference>
<comment type="caution">
    <text evidence="1">The sequence shown here is derived from an EMBL/GenBank/DDBJ whole genome shotgun (WGS) entry which is preliminary data.</text>
</comment>
<evidence type="ECO:0000313" key="2">
    <source>
        <dbReference type="Proteomes" id="UP000307841"/>
    </source>
</evidence>
<dbReference type="AlphaFoldDB" id="A0A4U2YAF3"/>
<dbReference type="EMBL" id="SZNK01000001">
    <property type="protein sequence ID" value="TKI57235.1"/>
    <property type="molecule type" value="Genomic_DNA"/>
</dbReference>
<reference evidence="1 2" key="1">
    <citation type="submission" date="2019-04" db="EMBL/GenBank/DDBJ databases">
        <title>Whole genome sequencing of Brevibacillus sp. TGS2-1.</title>
        <authorList>
            <person name="Choi A."/>
        </authorList>
    </citation>
    <scope>NUCLEOTIDE SEQUENCE [LARGE SCALE GENOMIC DNA]</scope>
    <source>
        <strain evidence="1 2">TGS2-1</strain>
    </source>
</reference>
<name>A0A4U2YAF3_9BACL</name>
<gene>
    <name evidence="1" type="ORF">E8L90_18210</name>
</gene>
<accession>A0A4U2YAF3</accession>
<protein>
    <recommendedName>
        <fullName evidence="3">ImmA/IrrE family metallo-endopeptidase</fullName>
    </recommendedName>
</protein>
<sequence length="121" mass="14059">MIKSNVGKETLDLIKQNNIKIRLDYSEVPSDIFGNKILGLANVNTNTVRIYVRGTESVTRTTQTIIHEVTHNSLKNPIYTQREEVIAFIREAKHIKENLSFSEIRFILNEVKELYPNLPYR</sequence>
<organism evidence="1 2">
    <name type="scientific">Brevibacillus antibioticus</name>
    <dbReference type="NCBI Taxonomy" id="2570228"/>
    <lineage>
        <taxon>Bacteria</taxon>
        <taxon>Bacillati</taxon>
        <taxon>Bacillota</taxon>
        <taxon>Bacilli</taxon>
        <taxon>Bacillales</taxon>
        <taxon>Paenibacillaceae</taxon>
        <taxon>Brevibacillus</taxon>
    </lineage>
</organism>
<evidence type="ECO:0000313" key="1">
    <source>
        <dbReference type="EMBL" id="TKI57235.1"/>
    </source>
</evidence>